<feature type="region of interest" description="Disordered" evidence="1">
    <location>
        <begin position="46"/>
        <end position="74"/>
    </location>
</feature>
<gene>
    <name evidence="3" type="ORF">AMTR_s00010p00210890</name>
</gene>
<evidence type="ECO:0000259" key="2">
    <source>
        <dbReference type="PROSITE" id="PS50846"/>
    </source>
</evidence>
<proteinExistence type="predicted"/>
<dbReference type="Pfam" id="PF00403">
    <property type="entry name" value="HMA"/>
    <property type="match status" value="1"/>
</dbReference>
<accession>W1NGF5</accession>
<keyword evidence="4" id="KW-1185">Reference proteome</keyword>
<dbReference type="GO" id="GO:0046872">
    <property type="term" value="F:metal ion binding"/>
    <property type="evidence" value="ECO:0007669"/>
    <property type="project" value="InterPro"/>
</dbReference>
<dbReference type="Gene3D" id="3.30.70.100">
    <property type="match status" value="1"/>
</dbReference>
<feature type="domain" description="HMA" evidence="2">
    <location>
        <begin position="90"/>
        <end position="156"/>
    </location>
</feature>
<dbReference type="CDD" id="cd00371">
    <property type="entry name" value="HMA"/>
    <property type="match status" value="1"/>
</dbReference>
<reference evidence="4" key="1">
    <citation type="journal article" date="2013" name="Science">
        <title>The Amborella genome and the evolution of flowering plants.</title>
        <authorList>
            <consortium name="Amborella Genome Project"/>
        </authorList>
    </citation>
    <scope>NUCLEOTIDE SEQUENCE [LARGE SCALE GENOMIC DNA]</scope>
</reference>
<dbReference type="InterPro" id="IPR044526">
    <property type="entry name" value="NAKR1-3"/>
</dbReference>
<name>W1NGF5_AMBTC</name>
<dbReference type="STRING" id="13333.W1NGF5"/>
<dbReference type="PROSITE" id="PS50846">
    <property type="entry name" value="HMA_2"/>
    <property type="match status" value="1"/>
</dbReference>
<evidence type="ECO:0000256" key="1">
    <source>
        <dbReference type="SAM" id="MobiDB-lite"/>
    </source>
</evidence>
<organism evidence="3 4">
    <name type="scientific">Amborella trichopoda</name>
    <dbReference type="NCBI Taxonomy" id="13333"/>
    <lineage>
        <taxon>Eukaryota</taxon>
        <taxon>Viridiplantae</taxon>
        <taxon>Streptophyta</taxon>
        <taxon>Embryophyta</taxon>
        <taxon>Tracheophyta</taxon>
        <taxon>Spermatophyta</taxon>
        <taxon>Magnoliopsida</taxon>
        <taxon>Amborellales</taxon>
        <taxon>Amborellaceae</taxon>
        <taxon>Amborella</taxon>
    </lineage>
</organism>
<feature type="compositionally biased region" description="Basic and acidic residues" evidence="1">
    <location>
        <begin position="59"/>
        <end position="74"/>
    </location>
</feature>
<dbReference type="OMA" id="MCHSQAS"/>
<dbReference type="PANTHER" id="PTHR46119:SF8">
    <property type="entry name" value="OS08G0405700 PROTEIN"/>
    <property type="match status" value="1"/>
</dbReference>
<dbReference type="PANTHER" id="PTHR46119">
    <property type="entry name" value="OS08G0405700 PROTEIN"/>
    <property type="match status" value="1"/>
</dbReference>
<dbReference type="EMBL" id="KI397513">
    <property type="protein sequence ID" value="ERM94230.1"/>
    <property type="molecule type" value="Genomic_DNA"/>
</dbReference>
<evidence type="ECO:0000313" key="3">
    <source>
        <dbReference type="EMBL" id="ERM94230.1"/>
    </source>
</evidence>
<evidence type="ECO:0000313" key="4">
    <source>
        <dbReference type="Proteomes" id="UP000017836"/>
    </source>
</evidence>
<dbReference type="InterPro" id="IPR006121">
    <property type="entry name" value="HMA_dom"/>
</dbReference>
<dbReference type="SUPFAM" id="SSF55008">
    <property type="entry name" value="HMA, heavy metal-associated domain"/>
    <property type="match status" value="1"/>
</dbReference>
<dbReference type="HOGENOM" id="CLU_071922_2_0_1"/>
<dbReference type="Gramene" id="ERM94230">
    <property type="protein sequence ID" value="ERM94230"/>
    <property type="gene ID" value="AMTR_s00010p00210890"/>
</dbReference>
<dbReference type="eggNOG" id="KOG1603">
    <property type="taxonomic scope" value="Eukaryota"/>
</dbReference>
<dbReference type="Proteomes" id="UP000017836">
    <property type="component" value="Unassembled WGS sequence"/>
</dbReference>
<dbReference type="AlphaFoldDB" id="W1NGF5"/>
<dbReference type="KEGG" id="atr:18422117"/>
<dbReference type="InterPro" id="IPR036163">
    <property type="entry name" value="HMA_dom_sf"/>
</dbReference>
<sequence length="160" mass="17845">MAGFLCRTPASTSICMASDHRRVLEPEKSAKLLDVKYSRLVESKRFSSIPSKTPPPKNEGLRRVKSERSDRKMPEKILRLPQPSDSKRVFQVVVMRVSLHCRGCAGKVKKHISKMEGVTSFSIDLETKRVTVMGHISPLGVLESVSKVKRAELWSAAATV</sequence>
<dbReference type="OrthoDB" id="689350at2759"/>
<protein>
    <recommendedName>
        <fullName evidence="2">HMA domain-containing protein</fullName>
    </recommendedName>
</protein>